<name>A0A4R6DN15_9MICO</name>
<keyword evidence="2" id="KW-0812">Transmembrane</keyword>
<evidence type="ECO:0000256" key="2">
    <source>
        <dbReference type="SAM" id="Phobius"/>
    </source>
</evidence>
<feature type="region of interest" description="Disordered" evidence="1">
    <location>
        <begin position="70"/>
        <end position="120"/>
    </location>
</feature>
<dbReference type="AlphaFoldDB" id="A0A4R6DN15"/>
<evidence type="ECO:0000313" key="3">
    <source>
        <dbReference type="EMBL" id="TDN45729.1"/>
    </source>
</evidence>
<evidence type="ECO:0000256" key="1">
    <source>
        <dbReference type="SAM" id="MobiDB-lite"/>
    </source>
</evidence>
<evidence type="ECO:0000313" key="4">
    <source>
        <dbReference type="Proteomes" id="UP000295764"/>
    </source>
</evidence>
<protein>
    <submittedName>
        <fullName evidence="3">Uncharacterized protein</fullName>
    </submittedName>
</protein>
<dbReference type="EMBL" id="SNVW01000002">
    <property type="protein sequence ID" value="TDN45729.1"/>
    <property type="molecule type" value="Genomic_DNA"/>
</dbReference>
<dbReference type="Proteomes" id="UP000295764">
    <property type="component" value="Unassembled WGS sequence"/>
</dbReference>
<gene>
    <name evidence="3" type="ORF">EDF64_102138</name>
</gene>
<keyword evidence="2" id="KW-0472">Membrane</keyword>
<sequence length="120" mass="13195">MPRNSDSILLESVSTHRRRLRQAFVLGRLADRRLVNDNVKRFIGSVVLAAVVGVGCLGYSFVTNALAQQAAQQQAQQTPLSTLSPTPTSRPQTTQTQTTQTQTQHDGQQTLPPEPQQETK</sequence>
<keyword evidence="2" id="KW-1133">Transmembrane helix</keyword>
<comment type="caution">
    <text evidence="3">The sequence shown here is derived from an EMBL/GenBank/DDBJ whole genome shotgun (WGS) entry which is preliminary data.</text>
</comment>
<accession>A0A4R6DN15</accession>
<organism evidence="3 4">
    <name type="scientific">Curtobacterium flaccumfaciens</name>
    <dbReference type="NCBI Taxonomy" id="2035"/>
    <lineage>
        <taxon>Bacteria</taxon>
        <taxon>Bacillati</taxon>
        <taxon>Actinomycetota</taxon>
        <taxon>Actinomycetes</taxon>
        <taxon>Micrococcales</taxon>
        <taxon>Microbacteriaceae</taxon>
        <taxon>Curtobacterium</taxon>
    </lineage>
</organism>
<feature type="transmembrane region" description="Helical" evidence="2">
    <location>
        <begin position="42"/>
        <end position="62"/>
    </location>
</feature>
<proteinExistence type="predicted"/>
<dbReference type="RefSeq" id="WP_208108820.1">
    <property type="nucleotide sequence ID" value="NZ_SNVW01000002.1"/>
</dbReference>
<reference evidence="3 4" key="1">
    <citation type="submission" date="2019-03" db="EMBL/GenBank/DDBJ databases">
        <title>Genomic analyses of the natural microbiome of Caenorhabditis elegans.</title>
        <authorList>
            <person name="Samuel B."/>
        </authorList>
    </citation>
    <scope>NUCLEOTIDE SEQUENCE [LARGE SCALE GENOMIC DNA]</scope>
    <source>
        <strain evidence="3 4">JUb65</strain>
    </source>
</reference>